<dbReference type="SUPFAM" id="SSF52743">
    <property type="entry name" value="Subtilisin-like"/>
    <property type="match status" value="1"/>
</dbReference>
<dbReference type="CDD" id="cd04077">
    <property type="entry name" value="Peptidases_S8_PCSK9_ProteinaseK_like"/>
    <property type="match status" value="1"/>
</dbReference>
<evidence type="ECO:0000256" key="2">
    <source>
        <dbReference type="ARBA" id="ARBA00022670"/>
    </source>
</evidence>
<dbReference type="InterPro" id="IPR050131">
    <property type="entry name" value="Peptidase_S8_subtilisin-like"/>
</dbReference>
<feature type="domain" description="Peptidase S8/S53" evidence="8">
    <location>
        <begin position="149"/>
        <end position="384"/>
    </location>
</feature>
<dbReference type="InterPro" id="IPR015500">
    <property type="entry name" value="Peptidase_S8_subtilisin-rel"/>
</dbReference>
<name>A0ABQ5QTG7_9ACTN</name>
<feature type="chain" id="PRO_5047204556" description="Serine protease" evidence="7">
    <location>
        <begin position="30"/>
        <end position="557"/>
    </location>
</feature>
<dbReference type="InterPro" id="IPR034193">
    <property type="entry name" value="PCSK9_ProteinaseK-like"/>
</dbReference>
<keyword evidence="11" id="KW-1185">Reference proteome</keyword>
<evidence type="ECO:0000256" key="3">
    <source>
        <dbReference type="ARBA" id="ARBA00022801"/>
    </source>
</evidence>
<dbReference type="InterPro" id="IPR023827">
    <property type="entry name" value="Peptidase_S8_Asp-AS"/>
</dbReference>
<gene>
    <name evidence="10" type="ORF">Pa4123_18740</name>
</gene>
<dbReference type="PROSITE" id="PS00136">
    <property type="entry name" value="SUBTILASE_ASP"/>
    <property type="match status" value="1"/>
</dbReference>
<dbReference type="RefSeq" id="WP_281893848.1">
    <property type="nucleotide sequence ID" value="NZ_BSDI01000007.1"/>
</dbReference>
<dbReference type="PANTHER" id="PTHR43806">
    <property type="entry name" value="PEPTIDASE S8"/>
    <property type="match status" value="1"/>
</dbReference>
<protein>
    <recommendedName>
        <fullName evidence="12">Serine protease</fullName>
    </recommendedName>
</protein>
<dbReference type="SUPFAM" id="SSF54897">
    <property type="entry name" value="Protease propeptides/inhibitors"/>
    <property type="match status" value="1"/>
</dbReference>
<keyword evidence="7" id="KW-0732">Signal</keyword>
<dbReference type="PROSITE" id="PS51892">
    <property type="entry name" value="SUBTILASE"/>
    <property type="match status" value="1"/>
</dbReference>
<evidence type="ECO:0000256" key="4">
    <source>
        <dbReference type="ARBA" id="ARBA00022825"/>
    </source>
</evidence>
<reference evidence="10" key="1">
    <citation type="submission" date="2022-12" db="EMBL/GenBank/DDBJ databases">
        <title>New Phytohabitans aurantiacus sp. RD004123 nov., an actinomycete isolated from soil.</title>
        <authorList>
            <person name="Triningsih D.W."/>
            <person name="Harunari E."/>
            <person name="Igarashi Y."/>
        </authorList>
    </citation>
    <scope>NUCLEOTIDE SEQUENCE</scope>
    <source>
        <strain evidence="10">RD004123</strain>
    </source>
</reference>
<evidence type="ECO:0000256" key="1">
    <source>
        <dbReference type="ARBA" id="ARBA00011073"/>
    </source>
</evidence>
<dbReference type="Proteomes" id="UP001144280">
    <property type="component" value="Unassembled WGS sequence"/>
</dbReference>
<keyword evidence="4 5" id="KW-0720">Serine protease</keyword>
<evidence type="ECO:0000313" key="11">
    <source>
        <dbReference type="Proteomes" id="UP001144280"/>
    </source>
</evidence>
<dbReference type="InterPro" id="IPR023828">
    <property type="entry name" value="Peptidase_S8_Ser-AS"/>
</dbReference>
<feature type="active site" description="Charge relay system" evidence="5">
    <location>
        <position position="348"/>
    </location>
</feature>
<dbReference type="PANTHER" id="PTHR43806:SF11">
    <property type="entry name" value="CEREVISIN-RELATED"/>
    <property type="match status" value="1"/>
</dbReference>
<comment type="caution">
    <text evidence="10">The sequence shown here is derived from an EMBL/GenBank/DDBJ whole genome shotgun (WGS) entry which is preliminary data.</text>
</comment>
<evidence type="ECO:0008006" key="12">
    <source>
        <dbReference type="Google" id="ProtNLM"/>
    </source>
</evidence>
<feature type="signal peptide" evidence="7">
    <location>
        <begin position="1"/>
        <end position="29"/>
    </location>
</feature>
<feature type="active site" description="Charge relay system" evidence="5">
    <location>
        <position position="158"/>
    </location>
</feature>
<dbReference type="Gene3D" id="3.30.70.80">
    <property type="entry name" value="Peptidase S8 propeptide/proteinase inhibitor I9"/>
    <property type="match status" value="1"/>
</dbReference>
<keyword evidence="2 5" id="KW-0645">Protease</keyword>
<comment type="similarity">
    <text evidence="1 5 6">Belongs to the peptidase S8 family.</text>
</comment>
<evidence type="ECO:0000259" key="8">
    <source>
        <dbReference type="Pfam" id="PF00082"/>
    </source>
</evidence>
<sequence length="557" mass="57229">MSLPRRWWSPAIALAALVGSLAGPGTAAAAPDPAPLLAATGRVVPGSYVVVLNGAPGTAAATKARATAARAANLGATVEHRYGAALNGFSARLTSAQLDALRADPAVAYVMPNQLAAFHTVQNPPSWGLDRVDQRLRPLDNIYDYNRTGAGVTAYIIDTGIRIDHVEFGGRALGGFSSINDGYGATDCYGHGTHVAGTVGSGAYGVAKGVQLLAVRVGDCYASTDAAKVIAGVDWVTGHHTGPSGGGPAVANMSLGFPTYAPLDTAVANSIASGVTYVASAGNSNSDACFVSPARLPQVITVGSSDVTDDRSIWSSWGGCVDLFAPGSNITSTGIASTTASLPASGTSMASPHVAGAAALFLERNPAATPAEVAAWVTDNATTGILTNPGPGSPNRLLYANGPGTHAAMTWRVKEQRPDGIVLAGSDDLTNAYHGDTPATASLPILCLQVTEAGVPAGITPDQYAGWSRGNLALTPPVPGTQLSSLTEANRVCATALGGGWRMAEFHDGWYTRAWPFPRPVPPITQRSGWNLWGYGTLPSTTRFWAHINDQPANPWS</sequence>
<evidence type="ECO:0000256" key="6">
    <source>
        <dbReference type="RuleBase" id="RU003355"/>
    </source>
</evidence>
<dbReference type="PROSITE" id="PS00138">
    <property type="entry name" value="SUBTILASE_SER"/>
    <property type="match status" value="1"/>
</dbReference>
<dbReference type="InterPro" id="IPR022398">
    <property type="entry name" value="Peptidase_S8_His-AS"/>
</dbReference>
<accession>A0ABQ5QTG7</accession>
<dbReference type="PROSITE" id="PS00137">
    <property type="entry name" value="SUBTILASE_HIS"/>
    <property type="match status" value="1"/>
</dbReference>
<dbReference type="InterPro" id="IPR036852">
    <property type="entry name" value="Peptidase_S8/S53_dom_sf"/>
</dbReference>
<dbReference type="InterPro" id="IPR037045">
    <property type="entry name" value="S8pro/Inhibitor_I9_sf"/>
</dbReference>
<keyword evidence="3 5" id="KW-0378">Hydrolase</keyword>
<dbReference type="Pfam" id="PF00082">
    <property type="entry name" value="Peptidase_S8"/>
    <property type="match status" value="1"/>
</dbReference>
<evidence type="ECO:0000259" key="9">
    <source>
        <dbReference type="Pfam" id="PF05922"/>
    </source>
</evidence>
<proteinExistence type="inferred from homology"/>
<feature type="domain" description="Inhibitor I9" evidence="9">
    <location>
        <begin position="48"/>
        <end position="115"/>
    </location>
</feature>
<dbReference type="Gene3D" id="3.40.50.200">
    <property type="entry name" value="Peptidase S8/S53 domain"/>
    <property type="match status" value="1"/>
</dbReference>
<dbReference type="PRINTS" id="PR00723">
    <property type="entry name" value="SUBTILISIN"/>
</dbReference>
<dbReference type="EMBL" id="BSDI01000007">
    <property type="protein sequence ID" value="GLH96600.1"/>
    <property type="molecule type" value="Genomic_DNA"/>
</dbReference>
<evidence type="ECO:0000256" key="5">
    <source>
        <dbReference type="PROSITE-ProRule" id="PRU01240"/>
    </source>
</evidence>
<evidence type="ECO:0000313" key="10">
    <source>
        <dbReference type="EMBL" id="GLH96600.1"/>
    </source>
</evidence>
<evidence type="ECO:0000256" key="7">
    <source>
        <dbReference type="SAM" id="SignalP"/>
    </source>
</evidence>
<dbReference type="InterPro" id="IPR000209">
    <property type="entry name" value="Peptidase_S8/S53_dom"/>
</dbReference>
<organism evidence="10 11">
    <name type="scientific">Phytohabitans aurantiacus</name>
    <dbReference type="NCBI Taxonomy" id="3016789"/>
    <lineage>
        <taxon>Bacteria</taxon>
        <taxon>Bacillati</taxon>
        <taxon>Actinomycetota</taxon>
        <taxon>Actinomycetes</taxon>
        <taxon>Micromonosporales</taxon>
        <taxon>Micromonosporaceae</taxon>
    </lineage>
</organism>
<dbReference type="Pfam" id="PF05922">
    <property type="entry name" value="Inhibitor_I9"/>
    <property type="match status" value="1"/>
</dbReference>
<dbReference type="InterPro" id="IPR010259">
    <property type="entry name" value="S8pro/Inhibitor_I9"/>
</dbReference>
<feature type="active site" description="Charge relay system" evidence="5">
    <location>
        <position position="191"/>
    </location>
</feature>